<dbReference type="Proteomes" id="UP001149165">
    <property type="component" value="Unassembled WGS sequence"/>
</dbReference>
<sequence>MAADEHFITVNSIIYYVRYEGNKENPLVILCHALMANNSMWDATVPALHQAGFSTLRFDHVGHNLTTFNSPEAASKKYHFDDFVSHIYTLVQKVAAPGKVPFAFIGCSIGGVLALRYAQMYPGALDKVISCDAPGLSTIEAAKPLWISRMAQFKAEGVENLAKATVERWFPEPCLDSVREGMLEQTRSCTLEGYQACAMAVMNYDYFPGLKNIEKEHVLVLAGENDSAIGPREILVNVAKEIPNAKYVLMKGVGHLPPYHDPEGFNKIMLDFLTCRKRTPFEL</sequence>
<comment type="caution">
    <text evidence="2">The sequence shown here is derived from an EMBL/GenBank/DDBJ whole genome shotgun (WGS) entry which is preliminary data.</text>
</comment>
<dbReference type="Gene3D" id="3.40.50.1820">
    <property type="entry name" value="alpha/beta hydrolase"/>
    <property type="match status" value="1"/>
</dbReference>
<dbReference type="PANTHER" id="PTHR43689">
    <property type="entry name" value="HYDROLASE"/>
    <property type="match status" value="1"/>
</dbReference>
<dbReference type="PANTHER" id="PTHR43689:SF8">
    <property type="entry name" value="ALPHA_BETA-HYDROLASES SUPERFAMILY PROTEIN"/>
    <property type="match status" value="1"/>
</dbReference>
<protein>
    <recommendedName>
        <fullName evidence="1">AB hydrolase-1 domain-containing protein</fullName>
    </recommendedName>
</protein>
<dbReference type="InterPro" id="IPR000073">
    <property type="entry name" value="AB_hydrolase_1"/>
</dbReference>
<proteinExistence type="predicted"/>
<evidence type="ECO:0000259" key="1">
    <source>
        <dbReference type="Pfam" id="PF00561"/>
    </source>
</evidence>
<dbReference type="OrthoDB" id="190201at2759"/>
<dbReference type="InterPro" id="IPR029058">
    <property type="entry name" value="AB_hydrolase_fold"/>
</dbReference>
<reference evidence="2" key="2">
    <citation type="journal article" date="2023" name="IMA Fungus">
        <title>Comparative genomic study of the Penicillium genus elucidates a diverse pangenome and 15 lateral gene transfer events.</title>
        <authorList>
            <person name="Petersen C."/>
            <person name="Sorensen T."/>
            <person name="Nielsen M.R."/>
            <person name="Sondergaard T.E."/>
            <person name="Sorensen J.L."/>
            <person name="Fitzpatrick D.A."/>
            <person name="Frisvad J.C."/>
            <person name="Nielsen K.L."/>
        </authorList>
    </citation>
    <scope>NUCLEOTIDE SEQUENCE</scope>
    <source>
        <strain evidence="2">IBT 30069</strain>
    </source>
</reference>
<evidence type="ECO:0000313" key="3">
    <source>
        <dbReference type="Proteomes" id="UP001149165"/>
    </source>
</evidence>
<gene>
    <name evidence="2" type="ORF">N7456_007879</name>
</gene>
<dbReference type="GO" id="GO:0072330">
    <property type="term" value="P:monocarboxylic acid biosynthetic process"/>
    <property type="evidence" value="ECO:0007669"/>
    <property type="project" value="UniProtKB-ARBA"/>
</dbReference>
<reference evidence="2" key="1">
    <citation type="submission" date="2022-11" db="EMBL/GenBank/DDBJ databases">
        <authorList>
            <person name="Petersen C."/>
        </authorList>
    </citation>
    <scope>NUCLEOTIDE SEQUENCE</scope>
    <source>
        <strain evidence="2">IBT 30069</strain>
    </source>
</reference>
<organism evidence="2 3">
    <name type="scientific">Penicillium angulare</name>
    <dbReference type="NCBI Taxonomy" id="116970"/>
    <lineage>
        <taxon>Eukaryota</taxon>
        <taxon>Fungi</taxon>
        <taxon>Dikarya</taxon>
        <taxon>Ascomycota</taxon>
        <taxon>Pezizomycotina</taxon>
        <taxon>Eurotiomycetes</taxon>
        <taxon>Eurotiomycetidae</taxon>
        <taxon>Eurotiales</taxon>
        <taxon>Aspergillaceae</taxon>
        <taxon>Penicillium</taxon>
    </lineage>
</organism>
<feature type="domain" description="AB hydrolase-1" evidence="1">
    <location>
        <begin position="26"/>
        <end position="257"/>
    </location>
</feature>
<evidence type="ECO:0000313" key="2">
    <source>
        <dbReference type="EMBL" id="KAJ5097158.1"/>
    </source>
</evidence>
<dbReference type="Pfam" id="PF00561">
    <property type="entry name" value="Abhydrolase_1"/>
    <property type="match status" value="1"/>
</dbReference>
<dbReference type="EMBL" id="JAPQKH010000005">
    <property type="protein sequence ID" value="KAJ5097158.1"/>
    <property type="molecule type" value="Genomic_DNA"/>
</dbReference>
<dbReference type="SUPFAM" id="SSF53474">
    <property type="entry name" value="alpha/beta-Hydrolases"/>
    <property type="match status" value="1"/>
</dbReference>
<dbReference type="GO" id="GO:0017000">
    <property type="term" value="P:antibiotic biosynthetic process"/>
    <property type="evidence" value="ECO:0007669"/>
    <property type="project" value="UniProtKB-ARBA"/>
</dbReference>
<dbReference type="AlphaFoldDB" id="A0A9W9FBH4"/>
<accession>A0A9W9FBH4</accession>
<name>A0A9W9FBH4_9EURO</name>
<keyword evidence="3" id="KW-1185">Reference proteome</keyword>